<reference evidence="2 3" key="1">
    <citation type="submission" date="2020-02" db="EMBL/GenBank/DDBJ databases">
        <title>Comparative genome analysis reveals the metabolism and evolution of the thermophilic archaeal genus Metallosphaera.</title>
        <authorList>
            <person name="Jiang C."/>
        </authorList>
    </citation>
    <scope>NUCLEOTIDE SEQUENCE [LARGE SCALE GENOMIC DNA]</scope>
    <source>
        <strain evidence="2 3">Ric-A</strain>
    </source>
</reference>
<dbReference type="Proteomes" id="UP000509301">
    <property type="component" value="Chromosome"/>
</dbReference>
<feature type="transmembrane region" description="Helical" evidence="1">
    <location>
        <begin position="89"/>
        <end position="111"/>
    </location>
</feature>
<keyword evidence="1" id="KW-1133">Transmembrane helix</keyword>
<dbReference type="AlphaFoldDB" id="A0A6N0NTV2"/>
<evidence type="ECO:0000313" key="3">
    <source>
        <dbReference type="Proteomes" id="UP000509301"/>
    </source>
</evidence>
<dbReference type="KEGG" id="mten:GWK48_07875"/>
<keyword evidence="3" id="KW-1185">Reference proteome</keyword>
<sequence length="114" mass="13213">MLLVPYTIFMVLEHFAIGYRSLTKYKTVDRKMGVPLAVAEILYYSLLTLSLGNLALMIPTYLFLITHAVGGAFYIFNGRLTFSKEFFQYYSIYEFIELLFLVTILLAELWFGLP</sequence>
<dbReference type="GeneID" id="55641857"/>
<gene>
    <name evidence="2" type="ORF">GWK48_07875</name>
</gene>
<accession>A0A6N0NTV2</accession>
<name>A0A6N0NTV2_9CREN</name>
<protein>
    <submittedName>
        <fullName evidence="2">Uncharacterized protein</fullName>
    </submittedName>
</protein>
<keyword evidence="1" id="KW-0472">Membrane</keyword>
<evidence type="ECO:0000256" key="1">
    <source>
        <dbReference type="SAM" id="Phobius"/>
    </source>
</evidence>
<dbReference type="EMBL" id="CP049074">
    <property type="protein sequence ID" value="QKR00304.1"/>
    <property type="molecule type" value="Genomic_DNA"/>
</dbReference>
<dbReference type="RefSeq" id="WP_174631159.1">
    <property type="nucleotide sequence ID" value="NZ_CP049074.1"/>
</dbReference>
<proteinExistence type="predicted"/>
<evidence type="ECO:0000313" key="2">
    <source>
        <dbReference type="EMBL" id="QKR00304.1"/>
    </source>
</evidence>
<feature type="transmembrane region" description="Helical" evidence="1">
    <location>
        <begin position="58"/>
        <end position="77"/>
    </location>
</feature>
<organism evidence="2 3">
    <name type="scientific">Metallosphaera tengchongensis</name>
    <dbReference type="NCBI Taxonomy" id="1532350"/>
    <lineage>
        <taxon>Archaea</taxon>
        <taxon>Thermoproteota</taxon>
        <taxon>Thermoprotei</taxon>
        <taxon>Sulfolobales</taxon>
        <taxon>Sulfolobaceae</taxon>
        <taxon>Metallosphaera</taxon>
    </lineage>
</organism>
<keyword evidence="1" id="KW-0812">Transmembrane</keyword>